<organism evidence="1 2">
    <name type="scientific">Coniosporium tulheliwenetii</name>
    <dbReference type="NCBI Taxonomy" id="3383036"/>
    <lineage>
        <taxon>Eukaryota</taxon>
        <taxon>Fungi</taxon>
        <taxon>Dikarya</taxon>
        <taxon>Ascomycota</taxon>
        <taxon>Pezizomycotina</taxon>
        <taxon>Dothideomycetes</taxon>
        <taxon>Dothideomycetes incertae sedis</taxon>
        <taxon>Coniosporium</taxon>
    </lineage>
</organism>
<proteinExistence type="predicted"/>
<dbReference type="EMBL" id="JAPDRP010000016">
    <property type="protein sequence ID" value="KAJ9641018.1"/>
    <property type="molecule type" value="Genomic_DNA"/>
</dbReference>
<keyword evidence="2" id="KW-1185">Reference proteome</keyword>
<dbReference type="Proteomes" id="UP001172680">
    <property type="component" value="Unassembled WGS sequence"/>
</dbReference>
<protein>
    <submittedName>
        <fullName evidence="1">Uncharacterized protein</fullName>
    </submittedName>
</protein>
<reference evidence="1" key="1">
    <citation type="submission" date="2022-10" db="EMBL/GenBank/DDBJ databases">
        <title>Culturing micro-colonial fungi from biological soil crusts in the Mojave desert and describing Neophaeococcomyces mojavensis, and introducing the new genera and species Taxawa tesnikishii.</title>
        <authorList>
            <person name="Kurbessoian T."/>
            <person name="Stajich J.E."/>
        </authorList>
    </citation>
    <scope>NUCLEOTIDE SEQUENCE</scope>
    <source>
        <strain evidence="1">JES_115</strain>
    </source>
</reference>
<comment type="caution">
    <text evidence="1">The sequence shown here is derived from an EMBL/GenBank/DDBJ whole genome shotgun (WGS) entry which is preliminary data.</text>
</comment>
<accession>A0ACC2Z1B2</accession>
<gene>
    <name evidence="1" type="ORF">H2199_005686</name>
</gene>
<sequence>MASATANPSSNLPEPLNQDATLGIEMTELLNQTPLPNLHGVETNTPGSASADTVGSAEAVQSAWGTQQAVSTEPTSAGLSQPPLEDNTKDDGGREAAPSTVSSVAALHGSSGESDGASAVGGSSIATDPDAQHDLQHFGAQFESETDGATQTSGPSITSDDEMNTEDMAGATARPSSEVEDTVCELQAVPPEEDPTSMTGFATGFAAAAPPPNAKSVRSCCRSLVGWLHWYRIHVRGRDDDGISKTVTGDLGHEHLGYEHGRNIHQGG</sequence>
<evidence type="ECO:0000313" key="1">
    <source>
        <dbReference type="EMBL" id="KAJ9641018.1"/>
    </source>
</evidence>
<name>A0ACC2Z1B2_9PEZI</name>
<evidence type="ECO:0000313" key="2">
    <source>
        <dbReference type="Proteomes" id="UP001172680"/>
    </source>
</evidence>